<protein>
    <submittedName>
        <fullName evidence="1">Uncharacterized protein</fullName>
    </submittedName>
</protein>
<proteinExistence type="predicted"/>
<dbReference type="Proteomes" id="UP000092462">
    <property type="component" value="Unassembled WGS sequence"/>
</dbReference>
<evidence type="ECO:0000313" key="2">
    <source>
        <dbReference type="Proteomes" id="UP000092462"/>
    </source>
</evidence>
<organism evidence="1 2">
    <name type="scientific">Phlebotomus papatasi</name>
    <name type="common">Sandfly</name>
    <dbReference type="NCBI Taxonomy" id="29031"/>
    <lineage>
        <taxon>Eukaryota</taxon>
        <taxon>Metazoa</taxon>
        <taxon>Ecdysozoa</taxon>
        <taxon>Arthropoda</taxon>
        <taxon>Hexapoda</taxon>
        <taxon>Insecta</taxon>
        <taxon>Pterygota</taxon>
        <taxon>Neoptera</taxon>
        <taxon>Endopterygota</taxon>
        <taxon>Diptera</taxon>
        <taxon>Nematocera</taxon>
        <taxon>Psychodoidea</taxon>
        <taxon>Psychodidae</taxon>
        <taxon>Phlebotomus</taxon>
        <taxon>Phlebotomus</taxon>
    </lineage>
</organism>
<dbReference type="Gene3D" id="2.120.10.30">
    <property type="entry name" value="TolB, C-terminal domain"/>
    <property type="match status" value="1"/>
</dbReference>
<sequence length="124" mass="13797">MKKSVSLIFLALFACFCVSGGIKNGGVQSVYYWKKILFENLPYPANTLIGKYPYYIPAQNDVNGIQYHTQSGLMIAAVGRIRPGVPSTLNAFCVADYDKGTSPYLWGFPDYEKNTLKAEFYGNS</sequence>
<dbReference type="AlphaFoldDB" id="A0A1B0DIC1"/>
<evidence type="ECO:0000313" key="1">
    <source>
        <dbReference type="EnsemblMetazoa" id="PPAI007905-PA"/>
    </source>
</evidence>
<accession>A0A1B0DIC1</accession>
<dbReference type="EnsemblMetazoa" id="PPAI007905-RA">
    <property type="protein sequence ID" value="PPAI007905-PA"/>
    <property type="gene ID" value="PPAI007905"/>
</dbReference>
<reference evidence="1" key="1">
    <citation type="submission" date="2022-08" db="UniProtKB">
        <authorList>
            <consortium name="EnsemblMetazoa"/>
        </authorList>
    </citation>
    <scope>IDENTIFICATION</scope>
    <source>
        <strain evidence="1">Israel</strain>
    </source>
</reference>
<keyword evidence="2" id="KW-1185">Reference proteome</keyword>
<dbReference type="VEuPathDB" id="VectorBase:PPAI007905"/>
<dbReference type="InterPro" id="IPR011042">
    <property type="entry name" value="6-blade_b-propeller_TolB-like"/>
</dbReference>
<dbReference type="EMBL" id="AJVK01034344">
    <property type="status" value="NOT_ANNOTATED_CDS"/>
    <property type="molecule type" value="Genomic_DNA"/>
</dbReference>
<name>A0A1B0DIC1_PHLPP</name>
<dbReference type="PROSITE" id="PS51257">
    <property type="entry name" value="PROKAR_LIPOPROTEIN"/>
    <property type="match status" value="1"/>
</dbReference>
<dbReference type="VEuPathDB" id="VectorBase:PPAPM1_005627"/>